<dbReference type="Proteomes" id="UP000675379">
    <property type="component" value="Unassembled WGS sequence"/>
</dbReference>
<proteinExistence type="predicted"/>
<dbReference type="AlphaFoldDB" id="A0A941CQS8"/>
<evidence type="ECO:0000313" key="1">
    <source>
        <dbReference type="EMBL" id="MBR0577201.1"/>
    </source>
</evidence>
<gene>
    <name evidence="1" type="ORF">KCG48_12830</name>
</gene>
<comment type="caution">
    <text evidence="1">The sequence shown here is derived from an EMBL/GenBank/DDBJ whole genome shotgun (WGS) entry which is preliminary data.</text>
</comment>
<name>A0A941CQS8_9CLOT</name>
<protein>
    <submittedName>
        <fullName evidence="1">Uncharacterized protein</fullName>
    </submittedName>
</protein>
<reference evidence="1" key="1">
    <citation type="submission" date="2021-04" db="EMBL/GenBank/DDBJ databases">
        <title>Proteiniclasticum sedimins sp. nov., an obligate anaerobic bacterium isolated from anaerobic sludge.</title>
        <authorList>
            <person name="Liu J."/>
        </authorList>
    </citation>
    <scope>NUCLEOTIDE SEQUENCE</scope>
    <source>
        <strain evidence="1">BAD-10</strain>
    </source>
</reference>
<organism evidence="1 2">
    <name type="scientific">Proteiniclasticum sediminis</name>
    <dbReference type="NCBI Taxonomy" id="2804028"/>
    <lineage>
        <taxon>Bacteria</taxon>
        <taxon>Bacillati</taxon>
        <taxon>Bacillota</taxon>
        <taxon>Clostridia</taxon>
        <taxon>Eubacteriales</taxon>
        <taxon>Clostridiaceae</taxon>
        <taxon>Proteiniclasticum</taxon>
    </lineage>
</organism>
<keyword evidence="2" id="KW-1185">Reference proteome</keyword>
<dbReference type="EMBL" id="JAGSCS010000023">
    <property type="protein sequence ID" value="MBR0577201.1"/>
    <property type="molecule type" value="Genomic_DNA"/>
</dbReference>
<dbReference type="RefSeq" id="WP_211802617.1">
    <property type="nucleotide sequence ID" value="NZ_JAGSCS010000023.1"/>
</dbReference>
<sequence length="61" mass="6852">MKKTVVSSNRISRESKANPHQNICFKAKVQKSNCIDYTKGSEIIDYGNGYSKIQAKTSKNI</sequence>
<accession>A0A941CQS8</accession>
<evidence type="ECO:0000313" key="2">
    <source>
        <dbReference type="Proteomes" id="UP000675379"/>
    </source>
</evidence>